<protein>
    <recommendedName>
        <fullName evidence="6">Periplasmic binding protein domain-containing protein</fullName>
    </recommendedName>
</protein>
<dbReference type="InterPro" id="IPR028082">
    <property type="entry name" value="Peripla_BP_I"/>
</dbReference>
<dbReference type="SUPFAM" id="SSF53822">
    <property type="entry name" value="Periplasmic binding protein-like I"/>
    <property type="match status" value="1"/>
</dbReference>
<dbReference type="EMBL" id="UXAW01000045">
    <property type="protein sequence ID" value="VDC22697.1"/>
    <property type="molecule type" value="Genomic_DNA"/>
</dbReference>
<evidence type="ECO:0000313" key="4">
    <source>
        <dbReference type="EMBL" id="VDC22697.1"/>
    </source>
</evidence>
<organism evidence="4 5">
    <name type="scientific">Pseudogemmobacter humi</name>
    <dbReference type="NCBI Taxonomy" id="2483812"/>
    <lineage>
        <taxon>Bacteria</taxon>
        <taxon>Pseudomonadati</taxon>
        <taxon>Pseudomonadota</taxon>
        <taxon>Alphaproteobacteria</taxon>
        <taxon>Rhodobacterales</taxon>
        <taxon>Paracoccaceae</taxon>
        <taxon>Pseudogemmobacter</taxon>
    </lineage>
</organism>
<comment type="similarity">
    <text evidence="2">Belongs to the bacterial solute-binding protein 2 family.</text>
</comment>
<keyword evidence="5" id="KW-1185">Reference proteome</keyword>
<dbReference type="PANTHER" id="PTHR46847">
    <property type="entry name" value="D-ALLOSE-BINDING PERIPLASMIC PROTEIN-RELATED"/>
    <property type="match status" value="1"/>
</dbReference>
<dbReference type="GO" id="GO:0030313">
    <property type="term" value="C:cell envelope"/>
    <property type="evidence" value="ECO:0007669"/>
    <property type="project" value="UniProtKB-SubCell"/>
</dbReference>
<proteinExistence type="inferred from homology"/>
<evidence type="ECO:0000256" key="1">
    <source>
        <dbReference type="ARBA" id="ARBA00004196"/>
    </source>
</evidence>
<dbReference type="PANTHER" id="PTHR46847:SF1">
    <property type="entry name" value="D-ALLOSE-BINDING PERIPLASMIC PROTEIN-RELATED"/>
    <property type="match status" value="1"/>
</dbReference>
<evidence type="ECO:0000256" key="3">
    <source>
        <dbReference type="ARBA" id="ARBA00022729"/>
    </source>
</evidence>
<name>A0A3P5X3J7_9RHOB</name>
<dbReference type="Proteomes" id="UP000277498">
    <property type="component" value="Unassembled WGS sequence"/>
</dbReference>
<dbReference type="AlphaFoldDB" id="A0A3P5X3J7"/>
<evidence type="ECO:0000313" key="5">
    <source>
        <dbReference type="Proteomes" id="UP000277498"/>
    </source>
</evidence>
<dbReference type="GO" id="GO:0030246">
    <property type="term" value="F:carbohydrate binding"/>
    <property type="evidence" value="ECO:0007669"/>
    <property type="project" value="UniProtKB-ARBA"/>
</dbReference>
<dbReference type="InterPro" id="IPR006311">
    <property type="entry name" value="TAT_signal"/>
</dbReference>
<gene>
    <name evidence="4" type="ORF">XINFAN_00858</name>
</gene>
<dbReference type="Gene3D" id="3.40.50.2300">
    <property type="match status" value="2"/>
</dbReference>
<dbReference type="RefSeq" id="WP_199286358.1">
    <property type="nucleotide sequence ID" value="NZ_UXAW01000045.1"/>
</dbReference>
<comment type="subcellular location">
    <subcellularLocation>
        <location evidence="1">Cell envelope</location>
    </subcellularLocation>
</comment>
<reference evidence="4 5" key="1">
    <citation type="submission" date="2018-11" db="EMBL/GenBank/DDBJ databases">
        <authorList>
            <person name="Criscuolo A."/>
        </authorList>
    </citation>
    <scope>NUCLEOTIDE SEQUENCE [LARGE SCALE GENOMIC DNA]</scope>
    <source>
        <strain evidence="4">ACIP111625</strain>
    </source>
</reference>
<sequence>MTGEENGMEKPIETASGAGFSRRSLLRGLGALTAGTAAIGSMLSTAKTAWAQEVPTASGTGKKVRVGLPLNYGPFNQPWRRGCAAIARIVEERGGELVTVRGEPSKQSEQQSELQLLDQGIDVLVLGIYQTESETAFIVDQARERGIKTVGFAVSVKDSPAVIEDDWTVGVNMGYLVHNALKRQGTIVQTAEDRGFYAGFDKMNDAVELMTRFESRMNVLPFMSGSVSTSDQISKGRDNVLALLQANPDPASLQAIVSWWWPLAVGASQALRTMPDREILIASHYFSEQLLGEMASPGSRIGFATDTPWAYMGEKVAELAMRLGRDEEVENIVYRSPVTTIRPDQASETLDALLAEDQAAIALLANYGG</sequence>
<keyword evidence="3" id="KW-0732">Signal</keyword>
<dbReference type="PROSITE" id="PS51318">
    <property type="entry name" value="TAT"/>
    <property type="match status" value="1"/>
</dbReference>
<evidence type="ECO:0000256" key="2">
    <source>
        <dbReference type="ARBA" id="ARBA00007639"/>
    </source>
</evidence>
<accession>A0A3P5X3J7</accession>
<evidence type="ECO:0008006" key="6">
    <source>
        <dbReference type="Google" id="ProtNLM"/>
    </source>
</evidence>